<dbReference type="InterPro" id="IPR036291">
    <property type="entry name" value="NAD(P)-bd_dom_sf"/>
</dbReference>
<proteinExistence type="predicted"/>
<dbReference type="GeneID" id="37043356"/>
<dbReference type="Proteomes" id="UP000245768">
    <property type="component" value="Unassembled WGS sequence"/>
</dbReference>
<dbReference type="InParanoid" id="A0A316YUY1"/>
<dbReference type="SMART" id="SM00829">
    <property type="entry name" value="PKS_ER"/>
    <property type="match status" value="1"/>
</dbReference>
<gene>
    <name evidence="4" type="ORF">FA10DRAFT_266308</name>
</gene>
<evidence type="ECO:0000256" key="2">
    <source>
        <dbReference type="ARBA" id="ARBA00023002"/>
    </source>
</evidence>
<dbReference type="GO" id="GO:0070402">
    <property type="term" value="F:NADPH binding"/>
    <property type="evidence" value="ECO:0007669"/>
    <property type="project" value="TreeGrafter"/>
</dbReference>
<reference evidence="4 5" key="1">
    <citation type="journal article" date="2018" name="Mol. Biol. Evol.">
        <title>Broad Genomic Sampling Reveals a Smut Pathogenic Ancestry of the Fungal Clade Ustilaginomycotina.</title>
        <authorList>
            <person name="Kijpornyongpan T."/>
            <person name="Mondo S.J."/>
            <person name="Barry K."/>
            <person name="Sandor L."/>
            <person name="Lee J."/>
            <person name="Lipzen A."/>
            <person name="Pangilinan J."/>
            <person name="LaButti K."/>
            <person name="Hainaut M."/>
            <person name="Henrissat B."/>
            <person name="Grigoriev I.V."/>
            <person name="Spatafora J.W."/>
            <person name="Aime M.C."/>
        </authorList>
    </citation>
    <scope>NUCLEOTIDE SEQUENCE [LARGE SCALE GENOMIC DNA]</scope>
    <source>
        <strain evidence="4 5">MCA 4198</strain>
    </source>
</reference>
<keyword evidence="2" id="KW-0560">Oxidoreductase</keyword>
<keyword evidence="1" id="KW-0521">NADP</keyword>
<dbReference type="AlphaFoldDB" id="A0A316YUY1"/>
<dbReference type="RefSeq" id="XP_025379792.1">
    <property type="nucleotide sequence ID" value="XM_025521440.1"/>
</dbReference>
<dbReference type="Pfam" id="PF08240">
    <property type="entry name" value="ADH_N"/>
    <property type="match status" value="1"/>
</dbReference>
<name>A0A316YUY1_9BASI</name>
<dbReference type="EMBL" id="KZ819635">
    <property type="protein sequence ID" value="PWN92594.1"/>
    <property type="molecule type" value="Genomic_DNA"/>
</dbReference>
<dbReference type="InterPro" id="IPR020843">
    <property type="entry name" value="ER"/>
</dbReference>
<dbReference type="InterPro" id="IPR011032">
    <property type="entry name" value="GroES-like_sf"/>
</dbReference>
<evidence type="ECO:0000313" key="4">
    <source>
        <dbReference type="EMBL" id="PWN92594.1"/>
    </source>
</evidence>
<dbReference type="Pfam" id="PF13602">
    <property type="entry name" value="ADH_zinc_N_2"/>
    <property type="match status" value="1"/>
</dbReference>
<dbReference type="Gene3D" id="3.90.180.10">
    <property type="entry name" value="Medium-chain alcohol dehydrogenases, catalytic domain"/>
    <property type="match status" value="1"/>
</dbReference>
<accession>A0A316YUY1</accession>
<organism evidence="4 5">
    <name type="scientific">Acaromyces ingoldii</name>
    <dbReference type="NCBI Taxonomy" id="215250"/>
    <lineage>
        <taxon>Eukaryota</taxon>
        <taxon>Fungi</taxon>
        <taxon>Dikarya</taxon>
        <taxon>Basidiomycota</taxon>
        <taxon>Ustilaginomycotina</taxon>
        <taxon>Exobasidiomycetes</taxon>
        <taxon>Exobasidiales</taxon>
        <taxon>Cryptobasidiaceae</taxon>
        <taxon>Acaromyces</taxon>
    </lineage>
</organism>
<evidence type="ECO:0000256" key="1">
    <source>
        <dbReference type="ARBA" id="ARBA00022857"/>
    </source>
</evidence>
<dbReference type="OrthoDB" id="203908at2759"/>
<dbReference type="STRING" id="215250.A0A316YUY1"/>
<protein>
    <submittedName>
        <fullName evidence="4">GroES-like protein</fullName>
    </submittedName>
</protein>
<evidence type="ECO:0000313" key="5">
    <source>
        <dbReference type="Proteomes" id="UP000245768"/>
    </source>
</evidence>
<dbReference type="GO" id="GO:0016651">
    <property type="term" value="F:oxidoreductase activity, acting on NAD(P)H"/>
    <property type="evidence" value="ECO:0007669"/>
    <property type="project" value="TreeGrafter"/>
</dbReference>
<evidence type="ECO:0000259" key="3">
    <source>
        <dbReference type="SMART" id="SM00829"/>
    </source>
</evidence>
<sequence length="335" mass="35013">MIAAVVRAPGPPSVLAIERLPIPSPGPGDVLIRVRAAGLNRSEMFTRQGHSPSVTFPRVLGIEAVGTVETCPSGKLAKGAVVATAMGGLGRAFDGGYAQYTCVPVTSAQVIYTAEEVSSGRDADGTPLLPWPTLGAMPEMLQTARGCLTKGLQLKAGDRLLIRGGTSSIGLTAAALARDMGATVWSTTRSDTRSEVLKRNGAEHVVIDSGHVAEQVKGADINKCLELIGTKTLIDSLHAVRCPGGIVCMAGILGNSWTLKDFNPTASIPSGVFLTGYAGSTNDFMDTPLAKIAREIAAGRMRLEVGATMPIQDIVKAHTLMEENRANGKIVMLLD</sequence>
<dbReference type="SUPFAM" id="SSF51735">
    <property type="entry name" value="NAD(P)-binding Rossmann-fold domains"/>
    <property type="match status" value="1"/>
</dbReference>
<feature type="domain" description="Enoyl reductase (ER)" evidence="3">
    <location>
        <begin position="10"/>
        <end position="332"/>
    </location>
</feature>
<dbReference type="Gene3D" id="3.40.50.720">
    <property type="entry name" value="NAD(P)-binding Rossmann-like Domain"/>
    <property type="match status" value="1"/>
</dbReference>
<dbReference type="PANTHER" id="PTHR48106">
    <property type="entry name" value="QUINONE OXIDOREDUCTASE PIG3-RELATED"/>
    <property type="match status" value="1"/>
</dbReference>
<dbReference type="PANTHER" id="PTHR48106:SF18">
    <property type="entry name" value="QUINONE OXIDOREDUCTASE PIG3"/>
    <property type="match status" value="1"/>
</dbReference>
<dbReference type="SUPFAM" id="SSF50129">
    <property type="entry name" value="GroES-like"/>
    <property type="match status" value="1"/>
</dbReference>
<dbReference type="InterPro" id="IPR013154">
    <property type="entry name" value="ADH-like_N"/>
</dbReference>
<keyword evidence="5" id="KW-1185">Reference proteome</keyword>